<dbReference type="EMBL" id="JABSTQ010009156">
    <property type="protein sequence ID" value="KAG0432400.1"/>
    <property type="molecule type" value="Genomic_DNA"/>
</dbReference>
<accession>A0AC60QE59</accession>
<name>A0AC60QE59_IXOPE</name>
<reference evidence="1 2" key="1">
    <citation type="journal article" date="2020" name="Cell">
        <title>Large-Scale Comparative Analyses of Tick Genomes Elucidate Their Genetic Diversity and Vector Capacities.</title>
        <authorList>
            <consortium name="Tick Genome and Microbiome Consortium (TIGMIC)"/>
            <person name="Jia N."/>
            <person name="Wang J."/>
            <person name="Shi W."/>
            <person name="Du L."/>
            <person name="Sun Y."/>
            <person name="Zhan W."/>
            <person name="Jiang J.F."/>
            <person name="Wang Q."/>
            <person name="Zhang B."/>
            <person name="Ji P."/>
            <person name="Bell-Sakyi L."/>
            <person name="Cui X.M."/>
            <person name="Yuan T.T."/>
            <person name="Jiang B.G."/>
            <person name="Yang W.F."/>
            <person name="Lam T.T."/>
            <person name="Chang Q.C."/>
            <person name="Ding S.J."/>
            <person name="Wang X.J."/>
            <person name="Zhu J.G."/>
            <person name="Ruan X.D."/>
            <person name="Zhao L."/>
            <person name="Wei J.T."/>
            <person name="Ye R.Z."/>
            <person name="Que T.C."/>
            <person name="Du C.H."/>
            <person name="Zhou Y.H."/>
            <person name="Cheng J.X."/>
            <person name="Dai P.F."/>
            <person name="Guo W.B."/>
            <person name="Han X.H."/>
            <person name="Huang E.J."/>
            <person name="Li L.F."/>
            <person name="Wei W."/>
            <person name="Gao Y.C."/>
            <person name="Liu J.Z."/>
            <person name="Shao H.Z."/>
            <person name="Wang X."/>
            <person name="Wang C.C."/>
            <person name="Yang T.C."/>
            <person name="Huo Q.B."/>
            <person name="Li W."/>
            <person name="Chen H.Y."/>
            <person name="Chen S.E."/>
            <person name="Zhou L.G."/>
            <person name="Ni X.B."/>
            <person name="Tian J.H."/>
            <person name="Sheng Y."/>
            <person name="Liu T."/>
            <person name="Pan Y.S."/>
            <person name="Xia L.Y."/>
            <person name="Li J."/>
            <person name="Zhao F."/>
            <person name="Cao W.C."/>
        </authorList>
    </citation>
    <scope>NUCLEOTIDE SEQUENCE [LARGE SCALE GENOMIC DNA]</scope>
    <source>
        <strain evidence="1">Iper-2018</strain>
    </source>
</reference>
<evidence type="ECO:0000313" key="1">
    <source>
        <dbReference type="EMBL" id="KAG0432400.1"/>
    </source>
</evidence>
<gene>
    <name evidence="1" type="ORF">HPB47_020864</name>
</gene>
<proteinExistence type="predicted"/>
<keyword evidence="2" id="KW-1185">Reference proteome</keyword>
<comment type="caution">
    <text evidence="1">The sequence shown here is derived from an EMBL/GenBank/DDBJ whole genome shotgun (WGS) entry which is preliminary data.</text>
</comment>
<sequence length="312" mass="35109">MPKQRPLIVYQQAVSAMEVTAAKPLFLLAVVAATIAGVTLQLCPYNDPRHSICRFKPRACPGKVLIRSGGVTKAQQLHILDLHNQLRAWVAGGFQRGLPAASNMRALSWDDELAVIAQRWADQCTDGHDKERSVRRFHVGQNVALTWTYEYEDNLLDEPDWDSQIYAWYDECTQFNFKASAISPFQFSKKLGHFTQLVWADTYKVGCGYAYYRQSGRGLTKIYVCNYGPGGNIIGGDMYEKSPYATCKLGLVQSATSYRGLCDKDPFYIPPLSEDEDEDDDFDSSSSDLAQVNHLPTNYFLLGHPINVTTFY</sequence>
<protein>
    <submittedName>
        <fullName evidence="1">Uncharacterized protein</fullName>
    </submittedName>
</protein>
<organism evidence="1 2">
    <name type="scientific">Ixodes persulcatus</name>
    <name type="common">Taiga tick</name>
    <dbReference type="NCBI Taxonomy" id="34615"/>
    <lineage>
        <taxon>Eukaryota</taxon>
        <taxon>Metazoa</taxon>
        <taxon>Ecdysozoa</taxon>
        <taxon>Arthropoda</taxon>
        <taxon>Chelicerata</taxon>
        <taxon>Arachnida</taxon>
        <taxon>Acari</taxon>
        <taxon>Parasitiformes</taxon>
        <taxon>Ixodida</taxon>
        <taxon>Ixodoidea</taxon>
        <taxon>Ixodidae</taxon>
        <taxon>Ixodinae</taxon>
        <taxon>Ixodes</taxon>
    </lineage>
</organism>
<evidence type="ECO:0000313" key="2">
    <source>
        <dbReference type="Proteomes" id="UP000805193"/>
    </source>
</evidence>
<dbReference type="Proteomes" id="UP000805193">
    <property type="component" value="Unassembled WGS sequence"/>
</dbReference>